<dbReference type="SUPFAM" id="SSF140990">
    <property type="entry name" value="FtsH protease domain-like"/>
    <property type="match status" value="1"/>
</dbReference>
<dbReference type="GO" id="GO:0004222">
    <property type="term" value="F:metalloendopeptidase activity"/>
    <property type="evidence" value="ECO:0007669"/>
    <property type="project" value="InterPro"/>
</dbReference>
<dbReference type="EMBL" id="SZYD01000015">
    <property type="protein sequence ID" value="KAD3640300.1"/>
    <property type="molecule type" value="Genomic_DNA"/>
</dbReference>
<dbReference type="AlphaFoldDB" id="A0A5N6MJA3"/>
<organism evidence="1 2">
    <name type="scientific">Mikania micrantha</name>
    <name type="common">bitter vine</name>
    <dbReference type="NCBI Taxonomy" id="192012"/>
    <lineage>
        <taxon>Eukaryota</taxon>
        <taxon>Viridiplantae</taxon>
        <taxon>Streptophyta</taxon>
        <taxon>Embryophyta</taxon>
        <taxon>Tracheophyta</taxon>
        <taxon>Spermatophyta</taxon>
        <taxon>Magnoliopsida</taxon>
        <taxon>eudicotyledons</taxon>
        <taxon>Gunneridae</taxon>
        <taxon>Pentapetalae</taxon>
        <taxon>asterids</taxon>
        <taxon>campanulids</taxon>
        <taxon>Asterales</taxon>
        <taxon>Asteraceae</taxon>
        <taxon>Asteroideae</taxon>
        <taxon>Heliantheae alliance</taxon>
        <taxon>Eupatorieae</taxon>
        <taxon>Mikania</taxon>
    </lineage>
</organism>
<dbReference type="GO" id="GO:0006508">
    <property type="term" value="P:proteolysis"/>
    <property type="evidence" value="ECO:0007669"/>
    <property type="project" value="InterPro"/>
</dbReference>
<evidence type="ECO:0000313" key="2">
    <source>
        <dbReference type="Proteomes" id="UP000326396"/>
    </source>
</evidence>
<gene>
    <name evidence="1" type="ORF">E3N88_29523</name>
</gene>
<dbReference type="GO" id="GO:0004176">
    <property type="term" value="F:ATP-dependent peptidase activity"/>
    <property type="evidence" value="ECO:0007669"/>
    <property type="project" value="InterPro"/>
</dbReference>
<keyword evidence="2" id="KW-1185">Reference proteome</keyword>
<accession>A0A5N6MJA3</accession>
<evidence type="ECO:0000313" key="1">
    <source>
        <dbReference type="EMBL" id="KAD3640300.1"/>
    </source>
</evidence>
<reference evidence="1 2" key="1">
    <citation type="submission" date="2019-05" db="EMBL/GenBank/DDBJ databases">
        <title>Mikania micrantha, genome provides insights into the molecular mechanism of rapid growth.</title>
        <authorList>
            <person name="Liu B."/>
        </authorList>
    </citation>
    <scope>NUCLEOTIDE SEQUENCE [LARGE SCALE GENOMIC DNA]</scope>
    <source>
        <strain evidence="1">NLD-2019</strain>
        <tissue evidence="1">Leaf</tissue>
    </source>
</reference>
<sequence>MNLSDVVAIGRLVDRRQTGESIAVATTKLKKDDGRRAALRMVDRQLTKGNFKLALSLVKQLQRQPSPTGLCGFAAARQVPRRVSSIEQLHLSVAEDSAFQSLLDAILDSIKSSLQASPLEESSVTNEDNDLYLEDDMVKHMQVLQHEAGHFLVGYLLGVLPKQYKVSCMEDKITDANVKFVGFEFLTEVTEKSLFSSLNQYIIPIVTTFFMFVLNRFACVIVGGLVAEHLAFGHSKGHHGDMDKNSYFITNEKLDKVFYWLQFTEDEANTLTRWAVINTLTILNRHSKVISTLVEAMSHGKSIGSCIHSIESNLNHQDI</sequence>
<dbReference type="PANTHER" id="PTHR33471:SF4">
    <property type="entry name" value="T22H22.11 PROTEIN"/>
    <property type="match status" value="1"/>
</dbReference>
<evidence type="ECO:0008006" key="3">
    <source>
        <dbReference type="Google" id="ProtNLM"/>
    </source>
</evidence>
<proteinExistence type="predicted"/>
<dbReference type="Gene3D" id="1.20.58.760">
    <property type="entry name" value="Peptidase M41"/>
    <property type="match status" value="1"/>
</dbReference>
<dbReference type="OrthoDB" id="66620at2759"/>
<dbReference type="InterPro" id="IPR037219">
    <property type="entry name" value="Peptidase_M41-like"/>
</dbReference>
<dbReference type="GO" id="GO:0005524">
    <property type="term" value="F:ATP binding"/>
    <property type="evidence" value="ECO:0007669"/>
    <property type="project" value="InterPro"/>
</dbReference>
<name>A0A5N6MJA3_9ASTR</name>
<dbReference type="Proteomes" id="UP000326396">
    <property type="component" value="Linkage Group LG5"/>
</dbReference>
<comment type="caution">
    <text evidence="1">The sequence shown here is derived from an EMBL/GenBank/DDBJ whole genome shotgun (WGS) entry which is preliminary data.</text>
</comment>
<protein>
    <recommendedName>
        <fullName evidence="3">Peptidase M41 domain-containing protein</fullName>
    </recommendedName>
</protein>
<dbReference type="PANTHER" id="PTHR33471">
    <property type="entry name" value="ATP-DEPENDENT ZINC METALLOPROTEASE-RELATED"/>
    <property type="match status" value="1"/>
</dbReference>